<dbReference type="Proteomes" id="UP000249363">
    <property type="component" value="Unassembled WGS sequence"/>
</dbReference>
<sequence>MSDSEAMSVDSGVANFRSFVALGFHSAVIYSATGGIEKEIDLITHHKGIEPENPLKLPPGCYIIALHILGERPTSKTKPDGTTVESYEHVKWHFDIESESKKAITDSVKITAVLNSTDMDPLDSAPSFAVKPSNDTVIELGTIDLWREENLTVMLVGQIHQIFLFGDDLMFKPFKGNPKYYIQVTCDDE</sequence>
<comment type="caution">
    <text evidence="1">The sequence shown here is derived from an EMBL/GenBank/DDBJ whole genome shotgun (WGS) entry which is preliminary data.</text>
</comment>
<dbReference type="EMBL" id="MIKG01000019">
    <property type="protein sequence ID" value="RAO72349.1"/>
    <property type="molecule type" value="Genomic_DNA"/>
</dbReference>
<dbReference type="OrthoDB" id="4226495at2759"/>
<reference evidence="1 2" key="1">
    <citation type="journal article" date="2017" name="Biotechnol. Biofuels">
        <title>Differential beta-glucosidase expression as a function of carbon source availability in Talaromyces amestolkiae: a genomic and proteomic approach.</title>
        <authorList>
            <person name="de Eugenio L.I."/>
            <person name="Mendez-Liter J.A."/>
            <person name="Nieto-Dominguez M."/>
            <person name="Alonso L."/>
            <person name="Gil-Munoz J."/>
            <person name="Barriuso J."/>
            <person name="Prieto A."/>
            <person name="Martinez M.J."/>
        </authorList>
    </citation>
    <scope>NUCLEOTIDE SEQUENCE [LARGE SCALE GENOMIC DNA]</scope>
    <source>
        <strain evidence="1 2">CIB</strain>
    </source>
</reference>
<evidence type="ECO:0000313" key="2">
    <source>
        <dbReference type="Proteomes" id="UP000249363"/>
    </source>
</evidence>
<name>A0A364L995_TALAM</name>
<protein>
    <submittedName>
        <fullName evidence="1">Uncharacterized protein</fullName>
    </submittedName>
</protein>
<dbReference type="AlphaFoldDB" id="A0A364L995"/>
<proteinExistence type="predicted"/>
<accession>A0A364L995</accession>
<organism evidence="1 2">
    <name type="scientific">Talaromyces amestolkiae</name>
    <dbReference type="NCBI Taxonomy" id="1196081"/>
    <lineage>
        <taxon>Eukaryota</taxon>
        <taxon>Fungi</taxon>
        <taxon>Dikarya</taxon>
        <taxon>Ascomycota</taxon>
        <taxon>Pezizomycotina</taxon>
        <taxon>Eurotiomycetes</taxon>
        <taxon>Eurotiomycetidae</taxon>
        <taxon>Eurotiales</taxon>
        <taxon>Trichocomaceae</taxon>
        <taxon>Talaromyces</taxon>
        <taxon>Talaromyces sect. Talaromyces</taxon>
    </lineage>
</organism>
<dbReference type="GeneID" id="63797575"/>
<evidence type="ECO:0000313" key="1">
    <source>
        <dbReference type="EMBL" id="RAO72349.1"/>
    </source>
</evidence>
<keyword evidence="2" id="KW-1185">Reference proteome</keyword>
<gene>
    <name evidence="1" type="ORF">BHQ10_008361</name>
</gene>
<dbReference type="RefSeq" id="XP_040736863.1">
    <property type="nucleotide sequence ID" value="XM_040881158.1"/>
</dbReference>